<evidence type="ECO:0000313" key="8">
    <source>
        <dbReference type="Proteomes" id="UP000249417"/>
    </source>
</evidence>
<gene>
    <name evidence="7" type="ORF">DI551_06530</name>
</gene>
<evidence type="ECO:0000256" key="2">
    <source>
        <dbReference type="ARBA" id="ARBA00022723"/>
    </source>
</evidence>
<keyword evidence="4" id="KW-0067">ATP-binding</keyword>
<dbReference type="GO" id="GO:0005524">
    <property type="term" value="F:ATP binding"/>
    <property type="evidence" value="ECO:0007669"/>
    <property type="project" value="UniProtKB-KW"/>
</dbReference>
<feature type="domain" description="Glutathionylspermidine synthase pre-ATP-grasp-like" evidence="6">
    <location>
        <begin position="26"/>
        <end position="409"/>
    </location>
</feature>
<dbReference type="Proteomes" id="UP000249417">
    <property type="component" value="Unassembled WGS sequence"/>
</dbReference>
<evidence type="ECO:0000256" key="4">
    <source>
        <dbReference type="ARBA" id="ARBA00022840"/>
    </source>
</evidence>
<dbReference type="GO" id="GO:0046872">
    <property type="term" value="F:metal ion binding"/>
    <property type="evidence" value="ECO:0007669"/>
    <property type="project" value="UniProtKB-KW"/>
</dbReference>
<dbReference type="EMBL" id="QFQB01000040">
    <property type="protein sequence ID" value="PZQ45732.1"/>
    <property type="molecule type" value="Genomic_DNA"/>
</dbReference>
<dbReference type="Gene3D" id="3.30.1490.330">
    <property type="match status" value="1"/>
</dbReference>
<dbReference type="Pfam" id="PF03738">
    <property type="entry name" value="GSP_synth"/>
    <property type="match status" value="1"/>
</dbReference>
<sequence>MKFLKVDSRPDHADFLRTQAGYDPGYEEPGEEYLATGEILQITEAQADKLYEAGKELYQMCLAAVDHVIKHKRFAEFGIGPEQGKLITASWNRDPLPDGTTRDPELYCRFDLAWDGGNNIKFFEANADTPTTTYEASVVQWVMLQDLIKRGELPEGMSQFNSIEEELRDRFKHIYNMASGKVTDTLHLTAVTEVPEDLGVISYLGELAGQAGWKTHIVDVAHIGANEIKASRDYAKLFDEKDKEIKALYKLMPWEHLFEADYSKYLTKDNILMFEPPWRAIMSNKMLSVVLWELFPDHKYLLPTYTSPEKFDGTYVEKPIFGREGSAIKIIFDGKADPGQKQHVPGVFSYQDYPKIYQGYAELPKPEGGPKHGIVTGLWMVGDEPCGMDLRYDSSPITGSKCARFLPHSMVPYPAM</sequence>
<evidence type="ECO:0000256" key="5">
    <source>
        <dbReference type="ARBA" id="ARBA00022842"/>
    </source>
</evidence>
<dbReference type="AlphaFoldDB" id="A0A2W5MX04"/>
<dbReference type="SUPFAM" id="SSF52440">
    <property type="entry name" value="PreATP-grasp domain"/>
    <property type="match status" value="1"/>
</dbReference>
<accession>A0A2W5MX04</accession>
<keyword evidence="5" id="KW-0460">Magnesium</keyword>
<comment type="caution">
    <text evidence="7">The sequence shown here is derived from an EMBL/GenBank/DDBJ whole genome shotgun (WGS) entry which is preliminary data.</text>
</comment>
<dbReference type="InterPro" id="IPR016185">
    <property type="entry name" value="PreATP-grasp_dom_sf"/>
</dbReference>
<organism evidence="7 8">
    <name type="scientific">Micavibrio aeruginosavorus</name>
    <dbReference type="NCBI Taxonomy" id="349221"/>
    <lineage>
        <taxon>Bacteria</taxon>
        <taxon>Pseudomonadati</taxon>
        <taxon>Bdellovibrionota</taxon>
        <taxon>Bdellovibrionia</taxon>
        <taxon>Bdellovibrionales</taxon>
        <taxon>Pseudobdellovibrionaceae</taxon>
        <taxon>Micavibrio</taxon>
    </lineage>
</organism>
<proteinExistence type="predicted"/>
<reference evidence="7 8" key="1">
    <citation type="submission" date="2017-08" db="EMBL/GenBank/DDBJ databases">
        <title>Infants hospitalized years apart are colonized by the same room-sourced microbial strains.</title>
        <authorList>
            <person name="Brooks B."/>
            <person name="Olm M.R."/>
            <person name="Firek B.A."/>
            <person name="Baker R."/>
            <person name="Thomas B.C."/>
            <person name="Morowitz M.J."/>
            <person name="Banfield J.F."/>
        </authorList>
    </citation>
    <scope>NUCLEOTIDE SEQUENCE [LARGE SCALE GENOMIC DNA]</scope>
    <source>
        <strain evidence="7">S2_005_002_R2_29</strain>
    </source>
</reference>
<evidence type="ECO:0000313" key="7">
    <source>
        <dbReference type="EMBL" id="PZQ45732.1"/>
    </source>
</evidence>
<evidence type="ECO:0000256" key="3">
    <source>
        <dbReference type="ARBA" id="ARBA00022741"/>
    </source>
</evidence>
<dbReference type="InterPro" id="IPR005494">
    <property type="entry name" value="GSPS_pre-ATP-grasp-like_dom"/>
</dbReference>
<keyword evidence="2" id="KW-0479">Metal-binding</keyword>
<dbReference type="GO" id="GO:0016874">
    <property type="term" value="F:ligase activity"/>
    <property type="evidence" value="ECO:0007669"/>
    <property type="project" value="UniProtKB-KW"/>
</dbReference>
<keyword evidence="3" id="KW-0547">Nucleotide-binding</keyword>
<name>A0A2W5MX04_9BACT</name>
<evidence type="ECO:0000256" key="1">
    <source>
        <dbReference type="ARBA" id="ARBA00022598"/>
    </source>
</evidence>
<protein>
    <submittedName>
        <fullName evidence="7">Glutathionylspermidine synthase family protein</fullName>
    </submittedName>
</protein>
<evidence type="ECO:0000259" key="6">
    <source>
        <dbReference type="Pfam" id="PF03738"/>
    </source>
</evidence>
<dbReference type="SUPFAM" id="SSF56059">
    <property type="entry name" value="Glutathione synthetase ATP-binding domain-like"/>
    <property type="match status" value="1"/>
</dbReference>
<keyword evidence="1" id="KW-0436">Ligase</keyword>